<sequence>MMLYKLLICDEQGSKIYVSQEIETVKGEVNGRINLYAGNKRISADIIKDKNLNKDEFKISRDVLKALHLPLNIKYQVRINKEGIRFGPVLGLLMAKYKGGLTKGKLELLNQYGNLYPITGGLIMAFSVEGMDFDKGVIEGYALKMGVGNGKLTWHKGIFPFPEAVYERVNPPEDIRLKLKEVTDNRMFNSYYFDKWQFYNMMSDALELKGHIPQTRYYSDFNDVDIMLQSFNSIYLKPAKGTLARGIASVSKLDGSYIFHLKQFIKPEAPKSKDKAESFINRIIKSKGYIVQQAVIPLKVRDRNTSFRVIMQKDETKKWGCTCIIALISGAGNICSNWGDEMAFEDLLIKNLKLGKERVNKIRKEIIELCTKACKLIDREDENYGDIGFDVIVDDKYKIWILEANKKHYHTVPLWIGDKKSFQSIKSNVMKYLTALSGFDILTGTN</sequence>
<dbReference type="SUPFAM" id="SSF56059">
    <property type="entry name" value="Glutathione synthetase ATP-binding domain-like"/>
    <property type="match status" value="1"/>
</dbReference>
<protein>
    <submittedName>
        <fullName evidence="1">Endospore coat-associated protein YheD</fullName>
    </submittedName>
</protein>
<dbReference type="Proteomes" id="UP000050326">
    <property type="component" value="Unassembled WGS sequence"/>
</dbReference>
<keyword evidence="2" id="KW-1185">Reference proteome</keyword>
<dbReference type="Pfam" id="PF14398">
    <property type="entry name" value="ATPgrasp_YheCD"/>
    <property type="match status" value="1"/>
</dbReference>
<reference evidence="1 2" key="1">
    <citation type="submission" date="2015-09" db="EMBL/GenBank/DDBJ databases">
        <title>Genome sequence of Oxobacter pfennigii DSM 3222.</title>
        <authorList>
            <person name="Poehlein A."/>
            <person name="Bengelsdorf F.R."/>
            <person name="Schiel-Bengelsdorf B."/>
            <person name="Duerre P."/>
            <person name="Daniel R."/>
        </authorList>
    </citation>
    <scope>NUCLEOTIDE SEQUENCE [LARGE SCALE GENOMIC DNA]</scope>
    <source>
        <strain evidence="1 2">DSM 3222</strain>
    </source>
</reference>
<organism evidence="1 2">
    <name type="scientific">Oxobacter pfennigii</name>
    <dbReference type="NCBI Taxonomy" id="36849"/>
    <lineage>
        <taxon>Bacteria</taxon>
        <taxon>Bacillati</taxon>
        <taxon>Bacillota</taxon>
        <taxon>Clostridia</taxon>
        <taxon>Eubacteriales</taxon>
        <taxon>Clostridiaceae</taxon>
        <taxon>Oxobacter</taxon>
    </lineage>
</organism>
<name>A0A0N8NT44_9CLOT</name>
<dbReference type="STRING" id="36849.OXPF_26600"/>
<dbReference type="RefSeq" id="WP_083479944.1">
    <property type="nucleotide sequence ID" value="NZ_LKET01000035.1"/>
</dbReference>
<gene>
    <name evidence="1" type="primary">yheD_2</name>
    <name evidence="1" type="ORF">OXPF_26600</name>
</gene>
<dbReference type="InterPro" id="IPR026838">
    <property type="entry name" value="YheC/D"/>
</dbReference>
<dbReference type="OrthoDB" id="1809801at2"/>
<proteinExistence type="predicted"/>
<evidence type="ECO:0000313" key="2">
    <source>
        <dbReference type="Proteomes" id="UP000050326"/>
    </source>
</evidence>
<comment type="caution">
    <text evidence="1">The sequence shown here is derived from an EMBL/GenBank/DDBJ whole genome shotgun (WGS) entry which is preliminary data.</text>
</comment>
<dbReference type="AlphaFoldDB" id="A0A0N8NT44"/>
<accession>A0A0N8NT44</accession>
<evidence type="ECO:0000313" key="1">
    <source>
        <dbReference type="EMBL" id="KPU43800.1"/>
    </source>
</evidence>
<dbReference type="EMBL" id="LKET01000035">
    <property type="protein sequence ID" value="KPU43800.1"/>
    <property type="molecule type" value="Genomic_DNA"/>
</dbReference>